<evidence type="ECO:0000313" key="2">
    <source>
        <dbReference type="EMBL" id="WAV96260.1"/>
    </source>
</evidence>
<keyword evidence="3" id="KW-1185">Reference proteome</keyword>
<dbReference type="EMBL" id="CP098251">
    <property type="protein sequence ID" value="WAV90511.1"/>
    <property type="molecule type" value="Genomic_DNA"/>
</dbReference>
<evidence type="ECO:0000313" key="3">
    <source>
        <dbReference type="Proteomes" id="UP001164794"/>
    </source>
</evidence>
<dbReference type="AlphaFoldDB" id="A0A9E9LDN7"/>
<dbReference type="Proteomes" id="UP001164794">
    <property type="component" value="Chromosome"/>
</dbReference>
<dbReference type="Proteomes" id="UP001164819">
    <property type="component" value="Chromosome"/>
</dbReference>
<dbReference type="EMBL" id="CP098248">
    <property type="protein sequence ID" value="WAV96260.1"/>
    <property type="molecule type" value="Genomic_DNA"/>
</dbReference>
<evidence type="ECO:0000313" key="1">
    <source>
        <dbReference type="EMBL" id="WAV90511.1"/>
    </source>
</evidence>
<reference evidence="2" key="1">
    <citation type="journal article" date="2022" name="Front. Microbiol.">
        <title>New perspectives on an old grouping: The genomic and phenotypic variability of Oxalobacter formigenes and the implications for calcium oxalate stone prevention.</title>
        <authorList>
            <person name="Chmiel J.A."/>
            <person name="Carr C."/>
            <person name="Stuivenberg G.A."/>
            <person name="Venema R."/>
            <person name="Chanyi R.M."/>
            <person name="Al K.F."/>
            <person name="Giguere D."/>
            <person name="Say H."/>
            <person name="Akouris P.P."/>
            <person name="Dominguez Romero S.A."/>
            <person name="Kwong A."/>
            <person name="Tai V."/>
            <person name="Koval S.F."/>
            <person name="Razvi H."/>
            <person name="Bjazevic J."/>
            <person name="Burton J.P."/>
        </authorList>
    </citation>
    <scope>NUCLEOTIDE SEQUENCE</scope>
    <source>
        <strain evidence="2">HOxNP-1</strain>
    </source>
</reference>
<reference evidence="1" key="2">
    <citation type="journal article" date="2022" name="Front. Microbiol.">
        <title>New perspectives on an old grouping: The genomic and phenotypic variability of Oxalobacter formigenes and the implications for calcium oxalate stone prevention.</title>
        <authorList>
            <person name="Chmiel J.A."/>
            <person name="Carr C."/>
            <person name="Stuivenberg G.A."/>
            <person name="Venema R."/>
            <person name="Chanyi R.M."/>
            <person name="Al K.F."/>
            <person name="Giguere D."/>
            <person name="Say H."/>
            <person name="Akouris P.P."/>
            <person name="Dominguez Romero S.A."/>
            <person name="Kwong A."/>
            <person name="Tai V."/>
            <person name="Koval S.F."/>
            <person name="Razvi H."/>
            <person name="Bjazevic J."/>
            <person name="Burton J.P."/>
        </authorList>
    </citation>
    <scope>NUCLEOTIDE SEQUENCE</scope>
    <source>
        <strain evidence="1">OxK</strain>
    </source>
</reference>
<name>A0A9E9LDN7_9BURK</name>
<proteinExistence type="predicted"/>
<dbReference type="RefSeq" id="WP_269263737.1">
    <property type="nucleotide sequence ID" value="NZ_CP098248.1"/>
</dbReference>
<gene>
    <name evidence="2" type="ORF">NB645_05235</name>
    <name evidence="1" type="ORF">NB646_06455</name>
</gene>
<accession>A0A9E9LDN7</accession>
<protein>
    <submittedName>
        <fullName evidence="1">Uncharacterized protein</fullName>
    </submittedName>
</protein>
<sequence>MKQRQEKKPAVLPEQNNRRKDWEKADVIDRGIEMEIDRGHFAAVRFLEEHDIRPDIIERVLRQRLDRRSRTWDMM</sequence>
<organism evidence="1">
    <name type="scientific">Oxalobacter aliiformigenes</name>
    <dbReference type="NCBI Taxonomy" id="2946593"/>
    <lineage>
        <taxon>Bacteria</taxon>
        <taxon>Pseudomonadati</taxon>
        <taxon>Pseudomonadota</taxon>
        <taxon>Betaproteobacteria</taxon>
        <taxon>Burkholderiales</taxon>
        <taxon>Oxalobacteraceae</taxon>
        <taxon>Oxalobacter</taxon>
    </lineage>
</organism>